<dbReference type="WBParaSite" id="BXY_1490400.1">
    <property type="protein sequence ID" value="BXY_1490400.1"/>
    <property type="gene ID" value="BXY_1490400"/>
</dbReference>
<dbReference type="Proteomes" id="UP000095284">
    <property type="component" value="Unplaced"/>
</dbReference>
<reference evidence="2" key="1">
    <citation type="submission" date="2016-11" db="UniProtKB">
        <authorList>
            <consortium name="WormBaseParasite"/>
        </authorList>
    </citation>
    <scope>IDENTIFICATION</scope>
</reference>
<evidence type="ECO:0000313" key="1">
    <source>
        <dbReference type="Proteomes" id="UP000095284"/>
    </source>
</evidence>
<sequence>IRIRIRDDCQNGADDLPRLLIGLQPRGTNADNVNYSDSNLNCRPAQVDVDAFGELFARPFAADLLHGDGLGESGIRRFGVKYIF</sequence>
<protein>
    <submittedName>
        <fullName evidence="2">Porin</fullName>
    </submittedName>
</protein>
<dbReference type="AlphaFoldDB" id="A0A1I7SPB2"/>
<accession>A0A1I7SPB2</accession>
<organism evidence="1 2">
    <name type="scientific">Bursaphelenchus xylophilus</name>
    <name type="common">Pinewood nematode worm</name>
    <name type="synonym">Aphelenchoides xylophilus</name>
    <dbReference type="NCBI Taxonomy" id="6326"/>
    <lineage>
        <taxon>Eukaryota</taxon>
        <taxon>Metazoa</taxon>
        <taxon>Ecdysozoa</taxon>
        <taxon>Nematoda</taxon>
        <taxon>Chromadorea</taxon>
        <taxon>Rhabditida</taxon>
        <taxon>Tylenchina</taxon>
        <taxon>Tylenchomorpha</taxon>
        <taxon>Aphelenchoidea</taxon>
        <taxon>Aphelenchoididae</taxon>
        <taxon>Bursaphelenchus</taxon>
    </lineage>
</organism>
<name>A0A1I7SPB2_BURXY</name>
<evidence type="ECO:0000313" key="2">
    <source>
        <dbReference type="WBParaSite" id="BXY_1490400.1"/>
    </source>
</evidence>
<proteinExistence type="predicted"/>